<evidence type="ECO:0000259" key="10">
    <source>
        <dbReference type="PROSITE" id="PS50011"/>
    </source>
</evidence>
<evidence type="ECO:0000256" key="4">
    <source>
        <dbReference type="ARBA" id="ARBA00022741"/>
    </source>
</evidence>
<feature type="region of interest" description="Disordered" evidence="9">
    <location>
        <begin position="508"/>
        <end position="620"/>
    </location>
</feature>
<evidence type="ECO:0000256" key="9">
    <source>
        <dbReference type="SAM" id="MobiDB-lite"/>
    </source>
</evidence>
<dbReference type="SUPFAM" id="SSF56112">
    <property type="entry name" value="Protein kinase-like (PK-like)"/>
    <property type="match status" value="1"/>
</dbReference>
<feature type="domain" description="Protein kinase" evidence="10">
    <location>
        <begin position="1"/>
        <end position="239"/>
    </location>
</feature>
<dbReference type="PANTHER" id="PTHR44899">
    <property type="entry name" value="CAMK FAMILY PROTEIN KINASE"/>
    <property type="match status" value="1"/>
</dbReference>
<keyword evidence="2" id="KW-0723">Serine/threonine-protein kinase</keyword>
<comment type="catalytic activity">
    <reaction evidence="8">
        <text>L-seryl-[protein] + ATP = O-phospho-L-seryl-[protein] + ADP + H(+)</text>
        <dbReference type="Rhea" id="RHEA:17989"/>
        <dbReference type="Rhea" id="RHEA-COMP:9863"/>
        <dbReference type="Rhea" id="RHEA-COMP:11604"/>
        <dbReference type="ChEBI" id="CHEBI:15378"/>
        <dbReference type="ChEBI" id="CHEBI:29999"/>
        <dbReference type="ChEBI" id="CHEBI:30616"/>
        <dbReference type="ChEBI" id="CHEBI:83421"/>
        <dbReference type="ChEBI" id="CHEBI:456216"/>
        <dbReference type="EC" id="2.7.11.1"/>
    </reaction>
</comment>
<evidence type="ECO:0000256" key="5">
    <source>
        <dbReference type="ARBA" id="ARBA00022777"/>
    </source>
</evidence>
<keyword evidence="4" id="KW-0547">Nucleotide-binding</keyword>
<gene>
    <name evidence="11" type="ORF">PGLA1383_LOCUS45857</name>
</gene>
<evidence type="ECO:0000256" key="8">
    <source>
        <dbReference type="ARBA" id="ARBA00048679"/>
    </source>
</evidence>
<evidence type="ECO:0000313" key="11">
    <source>
        <dbReference type="EMBL" id="CAE8629348.1"/>
    </source>
</evidence>
<dbReference type="GO" id="GO:0005524">
    <property type="term" value="F:ATP binding"/>
    <property type="evidence" value="ECO:0007669"/>
    <property type="project" value="UniProtKB-KW"/>
</dbReference>
<dbReference type="EC" id="2.7.11.1" evidence="1"/>
<comment type="caution">
    <text evidence="11">The sequence shown here is derived from an EMBL/GenBank/DDBJ whole genome shotgun (WGS) entry which is preliminary data.</text>
</comment>
<dbReference type="PANTHER" id="PTHR44899:SF3">
    <property type="entry name" value="SERINE_THREONINE-PROTEIN KINASE NEK1"/>
    <property type="match status" value="1"/>
</dbReference>
<dbReference type="InterPro" id="IPR000719">
    <property type="entry name" value="Prot_kinase_dom"/>
</dbReference>
<accession>A0A813GUP9</accession>
<protein>
    <recommendedName>
        <fullName evidence="1">non-specific serine/threonine protein kinase</fullName>
        <ecNumber evidence="1">2.7.11.1</ecNumber>
    </recommendedName>
</protein>
<dbReference type="OrthoDB" id="248923at2759"/>
<sequence length="773" mass="85525">MKEITCFTDMDQEKREATELEVQLLSALRHPNVVAYQDSFVNREGHLCIFMEYCEHGDVHTFLQAAKRPGHALLGEMKSLEWFVQITLALQALHAKRIIHRDMKTQNIFLSGCGASSPEFAVKLGDLGVAKVLNSAESLAMTQIGTPYYMSPELFNNKPYGCKSDVWSLGCVLYELVNGHLAFEGQSLNGLALKIIKAQYTPIKAQSCSDEVKALIHSLLSTNPAHRPALQEILHFPAVRRRLPAALQAAICSAEAYGQEAGAQAEAVFTEQLASLGLHGGSGPRTGGAGGAGFFSGAPMASHRKDKRSFQQKLERAERRMRREEETLRRLQETAGMLGLYLQPQDAGFERSPYIPPVREYGGGAPPQGVRPLALASVQASNSTANLDAPPALSHRDKVLLRKERRREEEQQRFEGEAKKIREENLAFQRAWVSGSKELANNGSHTAQSHSLQHAQLQQQPVAQQRKHAIEHLSPLTPLLDYKHITPANLANPFQSCRQKVVHTPAVTEVRRHHGAPERERGVERGNVEPPVPLVQYSDPAPPHQASHVGRWTAGSSGGFSRATRAPRRVLRSSHSLRSVSLNSLSERHPMPNNFEDSEDLSGSEASGGDGGSPSGDDNARLREESQVVQQRIDDCCAAIYRHRMTIDMLHGVVSCAPDSEGAVPPLPLAQWSGDEALLEEAPSRSQSKRPPAVPALVQDRVVRLRRRCVELLGDTRFEEVRRSLKVLKTDGARSMQARERMLEMLGQNLIGLHALLDQIVHMELSWWPGRDF</sequence>
<keyword evidence="5" id="KW-0418">Kinase</keyword>
<evidence type="ECO:0000313" key="12">
    <source>
        <dbReference type="Proteomes" id="UP000654075"/>
    </source>
</evidence>
<proteinExistence type="predicted"/>
<keyword evidence="12" id="KW-1185">Reference proteome</keyword>
<evidence type="ECO:0000256" key="3">
    <source>
        <dbReference type="ARBA" id="ARBA00022679"/>
    </source>
</evidence>
<dbReference type="GO" id="GO:0004674">
    <property type="term" value="F:protein serine/threonine kinase activity"/>
    <property type="evidence" value="ECO:0007669"/>
    <property type="project" value="UniProtKB-KW"/>
</dbReference>
<dbReference type="InterPro" id="IPR051131">
    <property type="entry name" value="NEK_Ser/Thr_kinase_NIMA"/>
</dbReference>
<dbReference type="Gene3D" id="1.10.510.10">
    <property type="entry name" value="Transferase(Phosphotransferase) domain 1"/>
    <property type="match status" value="1"/>
</dbReference>
<dbReference type="InterPro" id="IPR011009">
    <property type="entry name" value="Kinase-like_dom_sf"/>
</dbReference>
<dbReference type="PROSITE" id="PS50011">
    <property type="entry name" value="PROTEIN_KINASE_DOM"/>
    <property type="match status" value="1"/>
</dbReference>
<evidence type="ECO:0000256" key="1">
    <source>
        <dbReference type="ARBA" id="ARBA00012513"/>
    </source>
</evidence>
<organism evidence="11 12">
    <name type="scientific">Polarella glacialis</name>
    <name type="common">Dinoflagellate</name>
    <dbReference type="NCBI Taxonomy" id="89957"/>
    <lineage>
        <taxon>Eukaryota</taxon>
        <taxon>Sar</taxon>
        <taxon>Alveolata</taxon>
        <taxon>Dinophyceae</taxon>
        <taxon>Suessiales</taxon>
        <taxon>Suessiaceae</taxon>
        <taxon>Polarella</taxon>
    </lineage>
</organism>
<keyword evidence="6" id="KW-0067">ATP-binding</keyword>
<feature type="region of interest" description="Disordered" evidence="9">
    <location>
        <begin position="287"/>
        <end position="311"/>
    </location>
</feature>
<feature type="compositionally biased region" description="Low complexity" evidence="9">
    <location>
        <begin position="573"/>
        <end position="585"/>
    </location>
</feature>
<dbReference type="SMART" id="SM00220">
    <property type="entry name" value="S_TKc"/>
    <property type="match status" value="1"/>
</dbReference>
<dbReference type="InterPro" id="IPR008271">
    <property type="entry name" value="Ser/Thr_kinase_AS"/>
</dbReference>
<dbReference type="Proteomes" id="UP000654075">
    <property type="component" value="Unassembled WGS sequence"/>
</dbReference>
<dbReference type="AlphaFoldDB" id="A0A813GUP9"/>
<dbReference type="Pfam" id="PF00069">
    <property type="entry name" value="Pkinase"/>
    <property type="match status" value="1"/>
</dbReference>
<dbReference type="PROSITE" id="PS00108">
    <property type="entry name" value="PROTEIN_KINASE_ST"/>
    <property type="match status" value="1"/>
</dbReference>
<comment type="catalytic activity">
    <reaction evidence="7">
        <text>L-threonyl-[protein] + ATP = O-phospho-L-threonyl-[protein] + ADP + H(+)</text>
        <dbReference type="Rhea" id="RHEA:46608"/>
        <dbReference type="Rhea" id="RHEA-COMP:11060"/>
        <dbReference type="Rhea" id="RHEA-COMP:11605"/>
        <dbReference type="ChEBI" id="CHEBI:15378"/>
        <dbReference type="ChEBI" id="CHEBI:30013"/>
        <dbReference type="ChEBI" id="CHEBI:30616"/>
        <dbReference type="ChEBI" id="CHEBI:61977"/>
        <dbReference type="ChEBI" id="CHEBI:456216"/>
        <dbReference type="EC" id="2.7.11.1"/>
    </reaction>
</comment>
<evidence type="ECO:0000256" key="7">
    <source>
        <dbReference type="ARBA" id="ARBA00047899"/>
    </source>
</evidence>
<dbReference type="EMBL" id="CAJNNV010029630">
    <property type="protein sequence ID" value="CAE8629348.1"/>
    <property type="molecule type" value="Genomic_DNA"/>
</dbReference>
<evidence type="ECO:0000256" key="6">
    <source>
        <dbReference type="ARBA" id="ARBA00022840"/>
    </source>
</evidence>
<feature type="compositionally biased region" description="Basic and acidic residues" evidence="9">
    <location>
        <begin position="515"/>
        <end position="527"/>
    </location>
</feature>
<reference evidence="11" key="1">
    <citation type="submission" date="2021-02" db="EMBL/GenBank/DDBJ databases">
        <authorList>
            <person name="Dougan E. K."/>
            <person name="Rhodes N."/>
            <person name="Thang M."/>
            <person name="Chan C."/>
        </authorList>
    </citation>
    <scope>NUCLEOTIDE SEQUENCE</scope>
</reference>
<name>A0A813GUP9_POLGL</name>
<evidence type="ECO:0000256" key="2">
    <source>
        <dbReference type="ARBA" id="ARBA00022527"/>
    </source>
</evidence>
<keyword evidence="3" id="KW-0808">Transferase</keyword>